<dbReference type="Proteomes" id="UP000199159">
    <property type="component" value="Unassembled WGS sequence"/>
</dbReference>
<keyword evidence="1" id="KW-1133">Transmembrane helix</keyword>
<evidence type="ECO:0000313" key="3">
    <source>
        <dbReference type="EMBL" id="SDP80349.1"/>
    </source>
</evidence>
<dbReference type="EMBL" id="FNJU01000007">
    <property type="protein sequence ID" value="SDP80349.1"/>
    <property type="molecule type" value="Genomic_DNA"/>
</dbReference>
<sequence>MNKRDRENLLSIINGLIIIIGLVIVFKLDLSFYWLVGVIIGGTLFSYQIIGRMIPIKNTKKKKTQSKTLKTASKSSKNETKKMLSEIDLLTAKIESLSGEEFERLVYLYFKDKGFKPETTAKTGDHGVDLVIKDPKDGLKIAVQCKRYKENIGNKDLIKLEGGKRFYKCPGTMFITTSNYTAKAMEFAESVNMELWNGLHIQDKIGNWRNEEAKKSKLIL</sequence>
<keyword evidence="1" id="KW-0812">Transmembrane</keyword>
<dbReference type="SUPFAM" id="SSF52980">
    <property type="entry name" value="Restriction endonuclease-like"/>
    <property type="match status" value="1"/>
</dbReference>
<dbReference type="InterPro" id="IPR011335">
    <property type="entry name" value="Restrct_endonuc-II-like"/>
</dbReference>
<feature type="domain" description="Restriction endonuclease type IV Mrr" evidence="2">
    <location>
        <begin position="94"/>
        <end position="202"/>
    </location>
</feature>
<dbReference type="InterPro" id="IPR052906">
    <property type="entry name" value="Type_IV_Methyl-Rstrct_Enzyme"/>
</dbReference>
<dbReference type="AlphaFoldDB" id="A0A1H0VP10"/>
<reference evidence="4" key="1">
    <citation type="submission" date="2016-10" db="EMBL/GenBank/DDBJ databases">
        <authorList>
            <person name="Varghese N."/>
            <person name="Submissions S."/>
        </authorList>
    </citation>
    <scope>NUCLEOTIDE SEQUENCE [LARGE SCALE GENOMIC DNA]</scope>
    <source>
        <strain evidence="4">IBRC-M10078</strain>
    </source>
</reference>
<dbReference type="GO" id="GO:0015666">
    <property type="term" value="F:restriction endodeoxyribonuclease activity"/>
    <property type="evidence" value="ECO:0007669"/>
    <property type="project" value="TreeGrafter"/>
</dbReference>
<dbReference type="GO" id="GO:0009307">
    <property type="term" value="P:DNA restriction-modification system"/>
    <property type="evidence" value="ECO:0007669"/>
    <property type="project" value="InterPro"/>
</dbReference>
<dbReference type="OrthoDB" id="2964928at2"/>
<dbReference type="Pfam" id="PF04471">
    <property type="entry name" value="Mrr_cat"/>
    <property type="match status" value="1"/>
</dbReference>
<name>A0A1H0VP10_9BACI</name>
<dbReference type="STRING" id="930152.SAMN05216565_107125"/>
<evidence type="ECO:0000259" key="2">
    <source>
        <dbReference type="Pfam" id="PF04471"/>
    </source>
</evidence>
<evidence type="ECO:0000313" key="4">
    <source>
        <dbReference type="Proteomes" id="UP000199159"/>
    </source>
</evidence>
<keyword evidence="4" id="KW-1185">Reference proteome</keyword>
<feature type="transmembrane region" description="Helical" evidence="1">
    <location>
        <begin position="9"/>
        <end position="26"/>
    </location>
</feature>
<dbReference type="Gene3D" id="3.40.1350.10">
    <property type="match status" value="1"/>
</dbReference>
<proteinExistence type="predicted"/>
<feature type="transmembrane region" description="Helical" evidence="1">
    <location>
        <begin position="32"/>
        <end position="54"/>
    </location>
</feature>
<accession>A0A1H0VP10</accession>
<gene>
    <name evidence="3" type="ORF">SAMN05216565_107125</name>
</gene>
<dbReference type="InterPro" id="IPR011856">
    <property type="entry name" value="tRNA_endonuc-like_dom_sf"/>
</dbReference>
<dbReference type="PANTHER" id="PTHR30015">
    <property type="entry name" value="MRR RESTRICTION SYSTEM PROTEIN"/>
    <property type="match status" value="1"/>
</dbReference>
<dbReference type="PANTHER" id="PTHR30015:SF7">
    <property type="entry name" value="TYPE IV METHYL-DIRECTED RESTRICTION ENZYME ECOKMRR"/>
    <property type="match status" value="1"/>
</dbReference>
<dbReference type="GO" id="GO:0003677">
    <property type="term" value="F:DNA binding"/>
    <property type="evidence" value="ECO:0007669"/>
    <property type="project" value="InterPro"/>
</dbReference>
<protein>
    <submittedName>
        <fullName evidence="3">Restriction system protein</fullName>
    </submittedName>
</protein>
<evidence type="ECO:0000256" key="1">
    <source>
        <dbReference type="SAM" id="Phobius"/>
    </source>
</evidence>
<dbReference type="RefSeq" id="WP_090855811.1">
    <property type="nucleotide sequence ID" value="NZ_FNJU01000007.1"/>
</dbReference>
<organism evidence="3 4">
    <name type="scientific">Litchfieldia salsa</name>
    <dbReference type="NCBI Taxonomy" id="930152"/>
    <lineage>
        <taxon>Bacteria</taxon>
        <taxon>Bacillati</taxon>
        <taxon>Bacillota</taxon>
        <taxon>Bacilli</taxon>
        <taxon>Bacillales</taxon>
        <taxon>Bacillaceae</taxon>
        <taxon>Litchfieldia</taxon>
    </lineage>
</organism>
<dbReference type="InterPro" id="IPR007560">
    <property type="entry name" value="Restrct_endonuc_IV_Mrr"/>
</dbReference>
<keyword evidence="1" id="KW-0472">Membrane</keyword>